<accession>A0A075R857</accession>
<evidence type="ECO:0000313" key="1">
    <source>
        <dbReference type="EMBL" id="AIG28039.1"/>
    </source>
</evidence>
<organism evidence="1 2">
    <name type="scientific">Brevibacillus laterosporus LMG 15441</name>
    <dbReference type="NCBI Taxonomy" id="1042163"/>
    <lineage>
        <taxon>Bacteria</taxon>
        <taxon>Bacillati</taxon>
        <taxon>Bacillota</taxon>
        <taxon>Bacilli</taxon>
        <taxon>Bacillales</taxon>
        <taxon>Paenibacillaceae</taxon>
        <taxon>Brevibacillus</taxon>
    </lineage>
</organism>
<protein>
    <submittedName>
        <fullName evidence="1">Uncharacterized protein</fullName>
    </submittedName>
</protein>
<dbReference type="Proteomes" id="UP000005850">
    <property type="component" value="Chromosome"/>
</dbReference>
<name>A0A075R857_BRELA</name>
<dbReference type="EMBL" id="CP007806">
    <property type="protein sequence ID" value="AIG28039.1"/>
    <property type="molecule type" value="Genomic_DNA"/>
</dbReference>
<dbReference type="HOGENOM" id="CLU_3096361_0_0_9"/>
<dbReference type="KEGG" id="blr:BRLA_c037370"/>
<sequence length="51" mass="6000">MADIKIKNVEANQKQPLKAKIQLKKDKKEFYSKSESFDRKNSIQSIFKTLL</sequence>
<reference evidence="1 2" key="1">
    <citation type="journal article" date="2011" name="J. Bacteriol.">
        <title>Genome sequence of Brevibacillus laterosporus LMG 15441, a pathogen of invertebrates.</title>
        <authorList>
            <person name="Djukic M."/>
            <person name="Poehlein A."/>
            <person name="Thurmer A."/>
            <person name="Daniel R."/>
        </authorList>
    </citation>
    <scope>NUCLEOTIDE SEQUENCE [LARGE SCALE GENOMIC DNA]</scope>
    <source>
        <strain evidence="1 2">LMG 15441</strain>
    </source>
</reference>
<keyword evidence="2" id="KW-1185">Reference proteome</keyword>
<evidence type="ECO:0000313" key="2">
    <source>
        <dbReference type="Proteomes" id="UP000005850"/>
    </source>
</evidence>
<dbReference type="AlphaFoldDB" id="A0A075R857"/>
<proteinExistence type="predicted"/>
<dbReference type="STRING" id="1042163.BRLA_c037370"/>
<gene>
    <name evidence="1" type="ORF">BRLA_c037370</name>
</gene>